<organism evidence="2">
    <name type="scientific">marine sediment metagenome</name>
    <dbReference type="NCBI Taxonomy" id="412755"/>
    <lineage>
        <taxon>unclassified sequences</taxon>
        <taxon>metagenomes</taxon>
        <taxon>ecological metagenomes</taxon>
    </lineage>
</organism>
<evidence type="ECO:0000313" key="2">
    <source>
        <dbReference type="EMBL" id="KKL98229.1"/>
    </source>
</evidence>
<evidence type="ECO:0000256" key="1">
    <source>
        <dbReference type="SAM" id="MobiDB-lite"/>
    </source>
</evidence>
<feature type="compositionally biased region" description="Basic and acidic residues" evidence="1">
    <location>
        <begin position="25"/>
        <end position="37"/>
    </location>
</feature>
<gene>
    <name evidence="2" type="ORF">LCGC14_1826500</name>
</gene>
<feature type="region of interest" description="Disordered" evidence="1">
    <location>
        <begin position="1"/>
        <end position="37"/>
    </location>
</feature>
<proteinExistence type="predicted"/>
<dbReference type="AlphaFoldDB" id="A0A0F9GH94"/>
<dbReference type="EMBL" id="LAZR01017970">
    <property type="protein sequence ID" value="KKL98229.1"/>
    <property type="molecule type" value="Genomic_DNA"/>
</dbReference>
<comment type="caution">
    <text evidence="2">The sequence shown here is derived from an EMBL/GenBank/DDBJ whole genome shotgun (WGS) entry which is preliminary data.</text>
</comment>
<accession>A0A0F9GH94</accession>
<sequence length="37" mass="4180">MIHQTAPGDTPGPGERNQGFVKLYQDPERGKELRENL</sequence>
<reference evidence="2" key="1">
    <citation type="journal article" date="2015" name="Nature">
        <title>Complex archaea that bridge the gap between prokaryotes and eukaryotes.</title>
        <authorList>
            <person name="Spang A."/>
            <person name="Saw J.H."/>
            <person name="Jorgensen S.L."/>
            <person name="Zaremba-Niedzwiedzka K."/>
            <person name="Martijn J."/>
            <person name="Lind A.E."/>
            <person name="van Eijk R."/>
            <person name="Schleper C."/>
            <person name="Guy L."/>
            <person name="Ettema T.J."/>
        </authorList>
    </citation>
    <scope>NUCLEOTIDE SEQUENCE</scope>
</reference>
<feature type="non-terminal residue" evidence="2">
    <location>
        <position position="37"/>
    </location>
</feature>
<protein>
    <submittedName>
        <fullName evidence="2">Uncharacterized protein</fullName>
    </submittedName>
</protein>
<name>A0A0F9GH94_9ZZZZ</name>